<dbReference type="PANTHER" id="PTHR33392:SF6">
    <property type="entry name" value="POLYISOPRENYL-TEICHOIC ACID--PEPTIDOGLYCAN TEICHOIC ACID TRANSFERASE TAGU"/>
    <property type="match status" value="1"/>
</dbReference>
<dbReference type="InterPro" id="IPR004474">
    <property type="entry name" value="LytR_CpsA_psr"/>
</dbReference>
<dbReference type="PATRIC" id="fig|1307761.3.peg.1436"/>
<dbReference type="OrthoDB" id="362782at2"/>
<name>V5WGT1_9SPIO</name>
<dbReference type="eggNOG" id="COG1316">
    <property type="taxonomic scope" value="Bacteria"/>
</dbReference>
<dbReference type="PANTHER" id="PTHR33392">
    <property type="entry name" value="POLYISOPRENYL-TEICHOIC ACID--PEPTIDOGLYCAN TEICHOIC ACID TRANSFERASE TAGU"/>
    <property type="match status" value="1"/>
</dbReference>
<dbReference type="Gene3D" id="3.30.70.2390">
    <property type="match status" value="1"/>
</dbReference>
<evidence type="ECO:0000313" key="6">
    <source>
        <dbReference type="Proteomes" id="UP000018680"/>
    </source>
</evidence>
<protein>
    <submittedName>
        <fullName evidence="5">Cell envelope-associated transcriptional attenuator LytR-CpsA-Psr</fullName>
    </submittedName>
</protein>
<organism evidence="5 6">
    <name type="scientific">Salinispira pacifica</name>
    <dbReference type="NCBI Taxonomy" id="1307761"/>
    <lineage>
        <taxon>Bacteria</taxon>
        <taxon>Pseudomonadati</taxon>
        <taxon>Spirochaetota</taxon>
        <taxon>Spirochaetia</taxon>
        <taxon>Spirochaetales</taxon>
        <taxon>Spirochaetaceae</taxon>
        <taxon>Salinispira</taxon>
    </lineage>
</organism>
<evidence type="ECO:0000313" key="5">
    <source>
        <dbReference type="EMBL" id="AHC14840.1"/>
    </source>
</evidence>
<keyword evidence="2" id="KW-1133">Transmembrane helix</keyword>
<dbReference type="InterPro" id="IPR027381">
    <property type="entry name" value="LytR/CpsA/Psr_C"/>
</dbReference>
<dbReference type="STRING" id="1307761.L21SP2_1443"/>
<dbReference type="AlphaFoldDB" id="V5WGT1"/>
<evidence type="ECO:0000259" key="4">
    <source>
        <dbReference type="Pfam" id="PF13399"/>
    </source>
</evidence>
<proteinExistence type="inferred from homology"/>
<dbReference type="HOGENOM" id="CLU_690662_0_0_12"/>
<dbReference type="Pfam" id="PF13399">
    <property type="entry name" value="LytR_C"/>
    <property type="match status" value="1"/>
</dbReference>
<evidence type="ECO:0000256" key="2">
    <source>
        <dbReference type="SAM" id="Phobius"/>
    </source>
</evidence>
<dbReference type="Pfam" id="PF03816">
    <property type="entry name" value="LytR_cpsA_psr"/>
    <property type="match status" value="1"/>
</dbReference>
<comment type="similarity">
    <text evidence="1">Belongs to the LytR/CpsA/Psr (LCP) family.</text>
</comment>
<accession>V5WGT1</accession>
<dbReference type="EMBL" id="CP006939">
    <property type="protein sequence ID" value="AHC14840.1"/>
    <property type="molecule type" value="Genomic_DNA"/>
</dbReference>
<dbReference type="Gene3D" id="3.40.630.190">
    <property type="entry name" value="LCP protein"/>
    <property type="match status" value="1"/>
</dbReference>
<evidence type="ECO:0000259" key="3">
    <source>
        <dbReference type="Pfam" id="PF03816"/>
    </source>
</evidence>
<feature type="transmembrane region" description="Helical" evidence="2">
    <location>
        <begin position="20"/>
        <end position="40"/>
    </location>
</feature>
<feature type="domain" description="LytR/CpsA/Psr regulator C-terminal" evidence="4">
    <location>
        <begin position="310"/>
        <end position="398"/>
    </location>
</feature>
<dbReference type="InterPro" id="IPR050922">
    <property type="entry name" value="LytR/CpsA/Psr_CW_biosynth"/>
</dbReference>
<keyword evidence="6" id="KW-1185">Reference proteome</keyword>
<dbReference type="Proteomes" id="UP000018680">
    <property type="component" value="Chromosome"/>
</dbReference>
<evidence type="ECO:0000256" key="1">
    <source>
        <dbReference type="ARBA" id="ARBA00006068"/>
    </source>
</evidence>
<dbReference type="KEGG" id="slr:L21SP2_1443"/>
<sequence length="409" mass="46289">MRNVEKKVPKNQSKIDPAIFVLLGIIAVIGIITAVVLLSVERDDFSARMEENPQIPILILLSDGEELSSAQLLLMDGNTGNLGVYDIPRKIGAIIPALGRVDRIDNLYAEMGAKEVRNTLEGIFDLEIDFYLDLDFADVEVLVDTIDGVSVFMPAPIEDFIDEKRVRIPGGNVRLDGEKMRSYIRYEGDDERELEWISRRWTFVRELLRTTAEYPLLYRSDELFNRYYRHMNANFDKSSARSFLEILKELNFDSMITQRVLGNERQVQTGEYAQTILFPHFEGQLVRESVKQVSRSLGAPEAAYTAALNVQLEILNGTDINGLAARTQDLYENFGFEVLRIGNADRNDYEETVIIDRSGNLQGAERVGDVIRSSNVREGSPLPENEDVDVTIVLGKDFDGWYVNSSSDE</sequence>
<gene>
    <name evidence="5" type="ORF">L21SP2_1443</name>
</gene>
<keyword evidence="2" id="KW-0812">Transmembrane</keyword>
<reference evidence="5 6" key="1">
    <citation type="journal article" date="2015" name="Stand. Genomic Sci.">
        <title>Complete genome sequence and description of Salinispira pacifica gen. nov., sp. nov., a novel spirochaete isolated form a hypersaline microbial mat.</title>
        <authorList>
            <person name="Ben Hania W."/>
            <person name="Joseph M."/>
            <person name="Schumann P."/>
            <person name="Bunk B."/>
            <person name="Fiebig A."/>
            <person name="Sproer C."/>
            <person name="Klenk H.P."/>
            <person name="Fardeau M.L."/>
            <person name="Spring S."/>
        </authorList>
    </citation>
    <scope>NUCLEOTIDE SEQUENCE [LARGE SCALE GENOMIC DNA]</scope>
    <source>
        <strain evidence="5 6">L21-RPul-D2</strain>
    </source>
</reference>
<feature type="domain" description="Cell envelope-related transcriptional attenuator" evidence="3">
    <location>
        <begin position="73"/>
        <end position="210"/>
    </location>
</feature>
<keyword evidence="2" id="KW-0472">Membrane</keyword>